<dbReference type="InterPro" id="IPR000276">
    <property type="entry name" value="GPCR_Rhodpsn"/>
</dbReference>
<dbReference type="PRINTS" id="PR00237">
    <property type="entry name" value="GPCRRHODOPSN"/>
</dbReference>
<dbReference type="PROSITE" id="PS50262">
    <property type="entry name" value="G_PROTEIN_RECEP_F1_2"/>
    <property type="match status" value="1"/>
</dbReference>
<evidence type="ECO:0000256" key="7">
    <source>
        <dbReference type="ARBA" id="ARBA00023170"/>
    </source>
</evidence>
<dbReference type="InterPro" id="IPR017452">
    <property type="entry name" value="GPCR_Rhodpsn_7TM"/>
</dbReference>
<dbReference type="STRING" id="45351.A7SBC4"/>
<evidence type="ECO:0000256" key="8">
    <source>
        <dbReference type="ARBA" id="ARBA00023180"/>
    </source>
</evidence>
<keyword evidence="13" id="KW-1185">Reference proteome</keyword>
<evidence type="ECO:0000256" key="2">
    <source>
        <dbReference type="ARBA" id="ARBA00022475"/>
    </source>
</evidence>
<evidence type="ECO:0000256" key="1">
    <source>
        <dbReference type="ARBA" id="ARBA00004651"/>
    </source>
</evidence>
<evidence type="ECO:0000313" key="12">
    <source>
        <dbReference type="EMBL" id="EDO38978.1"/>
    </source>
</evidence>
<proteinExistence type="predicted"/>
<evidence type="ECO:0000256" key="10">
    <source>
        <dbReference type="SAM" id="Phobius"/>
    </source>
</evidence>
<feature type="domain" description="G-protein coupled receptors family 1 profile" evidence="11">
    <location>
        <begin position="49"/>
        <end position="293"/>
    </location>
</feature>
<gene>
    <name evidence="12" type="ORF">NEMVEDRAFT_v1g209646</name>
</gene>
<evidence type="ECO:0000256" key="9">
    <source>
        <dbReference type="ARBA" id="ARBA00023224"/>
    </source>
</evidence>
<feature type="transmembrane region" description="Helical" evidence="10">
    <location>
        <begin position="270"/>
        <end position="295"/>
    </location>
</feature>
<dbReference type="GO" id="GO:0001609">
    <property type="term" value="F:G protein-coupled adenosine receptor activity"/>
    <property type="evidence" value="ECO:0000318"/>
    <property type="project" value="GO_Central"/>
</dbReference>
<evidence type="ECO:0000256" key="6">
    <source>
        <dbReference type="ARBA" id="ARBA00023136"/>
    </source>
</evidence>
<dbReference type="PANTHER" id="PTHR24246:SF27">
    <property type="entry name" value="ADENOSINE RECEPTOR, ISOFORM A"/>
    <property type="match status" value="1"/>
</dbReference>
<evidence type="ECO:0000313" key="13">
    <source>
        <dbReference type="Proteomes" id="UP000001593"/>
    </source>
</evidence>
<name>A7SBC4_NEMVE</name>
<dbReference type="HOGENOM" id="CLU_009579_14_1_1"/>
<reference evidence="12 13" key="1">
    <citation type="journal article" date="2007" name="Science">
        <title>Sea anemone genome reveals ancestral eumetazoan gene repertoire and genomic organization.</title>
        <authorList>
            <person name="Putnam N.H."/>
            <person name="Srivastava M."/>
            <person name="Hellsten U."/>
            <person name="Dirks B."/>
            <person name="Chapman J."/>
            <person name="Salamov A."/>
            <person name="Terry A."/>
            <person name="Shapiro H."/>
            <person name="Lindquist E."/>
            <person name="Kapitonov V.V."/>
            <person name="Jurka J."/>
            <person name="Genikhovich G."/>
            <person name="Grigoriev I.V."/>
            <person name="Lucas S.M."/>
            <person name="Steele R.E."/>
            <person name="Finnerty J.R."/>
            <person name="Technau U."/>
            <person name="Martindale M.Q."/>
            <person name="Rokhsar D.S."/>
        </authorList>
    </citation>
    <scope>NUCLEOTIDE SEQUENCE [LARGE SCALE GENOMIC DNA]</scope>
    <source>
        <strain evidence="13">CH2 X CH6</strain>
    </source>
</reference>
<accession>A7SBC4</accession>
<feature type="transmembrane region" description="Helical" evidence="10">
    <location>
        <begin position="179"/>
        <end position="201"/>
    </location>
</feature>
<keyword evidence="5" id="KW-0297">G-protein coupled receptor</keyword>
<dbReference type="Proteomes" id="UP000001593">
    <property type="component" value="Unassembled WGS sequence"/>
</dbReference>
<evidence type="ECO:0000256" key="4">
    <source>
        <dbReference type="ARBA" id="ARBA00022989"/>
    </source>
</evidence>
<dbReference type="Gene3D" id="1.20.1070.10">
    <property type="entry name" value="Rhodopsin 7-helix transmembrane proteins"/>
    <property type="match status" value="1"/>
</dbReference>
<keyword evidence="3 10" id="KW-0812">Transmembrane</keyword>
<comment type="subcellular location">
    <subcellularLocation>
        <location evidence="1">Cell membrane</location>
        <topology evidence="1">Multi-pass membrane protein</topology>
    </subcellularLocation>
</comment>
<evidence type="ECO:0000256" key="5">
    <source>
        <dbReference type="ARBA" id="ARBA00023040"/>
    </source>
</evidence>
<keyword evidence="6 10" id="KW-0472">Membrane</keyword>
<feature type="transmembrane region" description="Helical" evidence="10">
    <location>
        <begin position="115"/>
        <end position="133"/>
    </location>
</feature>
<feature type="transmembrane region" description="Helical" evidence="10">
    <location>
        <begin position="154"/>
        <end position="173"/>
    </location>
</feature>
<dbReference type="GO" id="GO:0007186">
    <property type="term" value="P:G protein-coupled receptor signaling pathway"/>
    <property type="evidence" value="ECO:0000318"/>
    <property type="project" value="GO_Central"/>
</dbReference>
<keyword evidence="9" id="KW-0807">Transducer</keyword>
<keyword evidence="4 10" id="KW-1133">Transmembrane helix</keyword>
<dbReference type="AlphaFoldDB" id="A7SBC4"/>
<dbReference type="InParanoid" id="A7SBC4"/>
<dbReference type="PANTHER" id="PTHR24246">
    <property type="entry name" value="OLFACTORY RECEPTOR AND ADENOSINE RECEPTOR"/>
    <property type="match status" value="1"/>
</dbReference>
<dbReference type="Pfam" id="PF00001">
    <property type="entry name" value="7tm_1"/>
    <property type="match status" value="2"/>
</dbReference>
<dbReference type="SUPFAM" id="SSF81321">
    <property type="entry name" value="Family A G protein-coupled receptor-like"/>
    <property type="match status" value="1"/>
</dbReference>
<keyword evidence="2" id="KW-1003">Cell membrane</keyword>
<feature type="transmembrane region" description="Helical" evidence="10">
    <location>
        <begin position="241"/>
        <end position="264"/>
    </location>
</feature>
<evidence type="ECO:0000259" key="11">
    <source>
        <dbReference type="PROSITE" id="PS50262"/>
    </source>
</evidence>
<organism evidence="12 13">
    <name type="scientific">Nematostella vectensis</name>
    <name type="common">Starlet sea anemone</name>
    <dbReference type="NCBI Taxonomy" id="45351"/>
    <lineage>
        <taxon>Eukaryota</taxon>
        <taxon>Metazoa</taxon>
        <taxon>Cnidaria</taxon>
        <taxon>Anthozoa</taxon>
        <taxon>Hexacorallia</taxon>
        <taxon>Actiniaria</taxon>
        <taxon>Edwardsiidae</taxon>
        <taxon>Nematostella</taxon>
    </lineage>
</organism>
<dbReference type="GO" id="GO:0005886">
    <property type="term" value="C:plasma membrane"/>
    <property type="evidence" value="ECO:0000318"/>
    <property type="project" value="GO_Central"/>
</dbReference>
<keyword evidence="7" id="KW-0675">Receptor</keyword>
<dbReference type="PhylomeDB" id="A7SBC4"/>
<evidence type="ECO:0000256" key="3">
    <source>
        <dbReference type="ARBA" id="ARBA00022692"/>
    </source>
</evidence>
<dbReference type="CDD" id="cd00637">
    <property type="entry name" value="7tm_classA_rhodopsin-like"/>
    <property type="match status" value="1"/>
</dbReference>
<dbReference type="EMBL" id="DS469615">
    <property type="protein sequence ID" value="EDO38978.1"/>
    <property type="molecule type" value="Genomic_DNA"/>
</dbReference>
<keyword evidence="8" id="KW-0325">Glycoprotein</keyword>
<dbReference type="OMA" id="IMAFTIC"/>
<protein>
    <recommendedName>
        <fullName evidence="11">G-protein coupled receptors family 1 profile domain-containing protein</fullName>
    </recommendedName>
</protein>
<sequence length="349" mass="39227">MNTSEITNIISDDCRPFEAIWNARNGISDTIFYSNIVINGILAIPTFVSNLILIIAIWSCNSMRTPSNIIICSLACSDIGVGLLAQPLAVAKTVIEAKASSSFDSFCSIHKSSRVSSVYFCVVSFVCFTAVSLDKYLMVLLHLRYHELVTTRRVIVFLLIVWALAALCILFELCCSSVITMVLFIGAIVCFIVTFTSYVWVYRTVRRHQKAIHDQLHAVATESRDKSLYMTRVRKNTMSMILVYVWFVICYLPFVVVTVVGAVWSGNESAIQSALLCTGTVIFLNSFLNPFLFYWRIKDFRVSMHIIDEEVKFVSVITAPYVPVIPRPSSSDDKNITVFHRALQANSIC</sequence>
<dbReference type="eggNOG" id="KOG3656">
    <property type="taxonomic scope" value="Eukaryota"/>
</dbReference>
<feature type="transmembrane region" description="Helical" evidence="10">
    <location>
        <begin position="36"/>
        <end position="58"/>
    </location>
</feature>